<organism evidence="2 3">
    <name type="scientific">Patella caerulea</name>
    <name type="common">Rayed Mediterranean limpet</name>
    <dbReference type="NCBI Taxonomy" id="87958"/>
    <lineage>
        <taxon>Eukaryota</taxon>
        <taxon>Metazoa</taxon>
        <taxon>Spiralia</taxon>
        <taxon>Lophotrochozoa</taxon>
        <taxon>Mollusca</taxon>
        <taxon>Gastropoda</taxon>
        <taxon>Patellogastropoda</taxon>
        <taxon>Patelloidea</taxon>
        <taxon>Patellidae</taxon>
        <taxon>Patella</taxon>
    </lineage>
</organism>
<dbReference type="AlphaFoldDB" id="A0AAN8PU22"/>
<evidence type="ECO:0000313" key="2">
    <source>
        <dbReference type="EMBL" id="KAK6178991.1"/>
    </source>
</evidence>
<feature type="signal peptide" evidence="1">
    <location>
        <begin position="1"/>
        <end position="21"/>
    </location>
</feature>
<dbReference type="Proteomes" id="UP001347796">
    <property type="component" value="Unassembled WGS sequence"/>
</dbReference>
<sequence length="150" mass="17223">MFFQIMVSLYILVVLPSLVLTINLDLHRDKRQTNGGDYVYPFGLNRRANRIGPARLANRLKYVCRVAKKLENAQLGRNMEKMFGGLADACKKYGPIKKQLIARLRKHICTKLTPYKPSSTSSPVKRSHLATKQNRIKSRHLVKALLEYLK</sequence>
<dbReference type="EMBL" id="JAZGQO010000008">
    <property type="protein sequence ID" value="KAK6178991.1"/>
    <property type="molecule type" value="Genomic_DNA"/>
</dbReference>
<evidence type="ECO:0000313" key="3">
    <source>
        <dbReference type="Proteomes" id="UP001347796"/>
    </source>
</evidence>
<accession>A0AAN8PU22</accession>
<gene>
    <name evidence="2" type="ORF">SNE40_011452</name>
</gene>
<protein>
    <submittedName>
        <fullName evidence="2">Uncharacterized protein</fullName>
    </submittedName>
</protein>
<reference evidence="2 3" key="1">
    <citation type="submission" date="2024-01" db="EMBL/GenBank/DDBJ databases">
        <title>The genome of the rayed Mediterranean limpet Patella caerulea (Linnaeus, 1758).</title>
        <authorList>
            <person name="Anh-Thu Weber A."/>
            <person name="Halstead-Nussloch G."/>
        </authorList>
    </citation>
    <scope>NUCLEOTIDE SEQUENCE [LARGE SCALE GENOMIC DNA]</scope>
    <source>
        <strain evidence="2">AATW-2023a</strain>
        <tissue evidence="2">Whole specimen</tissue>
    </source>
</reference>
<comment type="caution">
    <text evidence="2">The sequence shown here is derived from an EMBL/GenBank/DDBJ whole genome shotgun (WGS) entry which is preliminary data.</text>
</comment>
<proteinExistence type="predicted"/>
<keyword evidence="3" id="KW-1185">Reference proteome</keyword>
<evidence type="ECO:0000256" key="1">
    <source>
        <dbReference type="SAM" id="SignalP"/>
    </source>
</evidence>
<feature type="chain" id="PRO_5042845484" evidence="1">
    <location>
        <begin position="22"/>
        <end position="150"/>
    </location>
</feature>
<name>A0AAN8PU22_PATCE</name>
<keyword evidence="1" id="KW-0732">Signal</keyword>